<dbReference type="Gene3D" id="3.40.50.300">
    <property type="entry name" value="P-loop containing nucleotide triphosphate hydrolases"/>
    <property type="match status" value="1"/>
</dbReference>
<evidence type="ECO:0000313" key="13">
    <source>
        <dbReference type="EMBL" id="VAX24719.1"/>
    </source>
</evidence>
<dbReference type="NCBIfam" id="TIGR00665">
    <property type="entry name" value="DnaB"/>
    <property type="match status" value="1"/>
</dbReference>
<name>A0A3B1C3H6_9ZZZZ</name>
<keyword evidence="9" id="KW-0413">Isomerase</keyword>
<dbReference type="InterPro" id="IPR007694">
    <property type="entry name" value="DNA_helicase_DnaB-like_C"/>
</dbReference>
<dbReference type="PANTHER" id="PTHR30153:SF2">
    <property type="entry name" value="REPLICATIVE DNA HELICASE"/>
    <property type="match status" value="1"/>
</dbReference>
<dbReference type="InterPro" id="IPR007692">
    <property type="entry name" value="DNA_helicase_DnaB"/>
</dbReference>
<evidence type="ECO:0000256" key="4">
    <source>
        <dbReference type="ARBA" id="ARBA00022741"/>
    </source>
</evidence>
<dbReference type="GO" id="GO:0042802">
    <property type="term" value="F:identical protein binding"/>
    <property type="evidence" value="ECO:0007669"/>
    <property type="project" value="UniProtKB-ARBA"/>
</dbReference>
<dbReference type="InterPro" id="IPR016136">
    <property type="entry name" value="DNA_helicase_N/primase_C"/>
</dbReference>
<dbReference type="GO" id="GO:0005829">
    <property type="term" value="C:cytosol"/>
    <property type="evidence" value="ECO:0007669"/>
    <property type="project" value="TreeGrafter"/>
</dbReference>
<protein>
    <recommendedName>
        <fullName evidence="10">DNA 5'-3' helicase</fullName>
        <ecNumber evidence="10">5.6.2.3</ecNumber>
    </recommendedName>
</protein>
<accession>A0A3B1C3H6</accession>
<dbReference type="PANTHER" id="PTHR30153">
    <property type="entry name" value="REPLICATIVE DNA HELICASE DNAB"/>
    <property type="match status" value="1"/>
</dbReference>
<dbReference type="GO" id="GO:0006269">
    <property type="term" value="P:DNA replication, synthesis of primer"/>
    <property type="evidence" value="ECO:0007669"/>
    <property type="project" value="UniProtKB-KW"/>
</dbReference>
<evidence type="ECO:0000256" key="8">
    <source>
        <dbReference type="ARBA" id="ARBA00023125"/>
    </source>
</evidence>
<dbReference type="GO" id="GO:0003677">
    <property type="term" value="F:DNA binding"/>
    <property type="evidence" value="ECO:0007669"/>
    <property type="project" value="UniProtKB-KW"/>
</dbReference>
<evidence type="ECO:0000256" key="5">
    <source>
        <dbReference type="ARBA" id="ARBA00022801"/>
    </source>
</evidence>
<evidence type="ECO:0000256" key="3">
    <source>
        <dbReference type="ARBA" id="ARBA00022705"/>
    </source>
</evidence>
<comment type="similarity">
    <text evidence="1">Belongs to the helicase family. DnaB subfamily.</text>
</comment>
<dbReference type="EC" id="5.6.2.3" evidence="10"/>
<keyword evidence="2" id="KW-0639">Primosome</keyword>
<keyword evidence="3" id="KW-0235">DNA replication</keyword>
<dbReference type="GO" id="GO:0016887">
    <property type="term" value="F:ATP hydrolysis activity"/>
    <property type="evidence" value="ECO:0007669"/>
    <property type="project" value="RHEA"/>
</dbReference>
<keyword evidence="4" id="KW-0547">Nucleotide-binding</keyword>
<dbReference type="GO" id="GO:1990077">
    <property type="term" value="C:primosome complex"/>
    <property type="evidence" value="ECO:0007669"/>
    <property type="project" value="UniProtKB-KW"/>
</dbReference>
<evidence type="ECO:0000256" key="10">
    <source>
        <dbReference type="ARBA" id="ARBA00044969"/>
    </source>
</evidence>
<sequence length="365" mass="40448">DIVPTAANIRVHAKVVREKAILRKLITVAGEVGSLAFEDSEDVETLLDRVEQMVLEISQERARTGWLPMKTVINNGMETVARLYDNKSLITGVTTGYKDLDEKTAGLQPSDLIIVAGRPSMGKTALAMNIVQNAASDNDEAVVAVFSLEMNAEQLALRMLCSEAKVSGNKMRTGFLAQSDWPKLSAAAGRLHAASIFIDDTAFQTALDIRAKARRLKNEHGRLDLIVVDYLQLMSARGRVESRTLEVSEITRSLKQLAKELHVPVIAISQLSRKVEDREGKRPQLADLRESGSIEQDADVVMFVYREEFYDRDKPEAQGKAEIIIGKQRNGPTGVVKLAFLKDFTRFEDLAAADPAGYVEFEEQF</sequence>
<dbReference type="SUPFAM" id="SSF52540">
    <property type="entry name" value="P-loop containing nucleoside triphosphate hydrolases"/>
    <property type="match status" value="1"/>
</dbReference>
<reference evidence="13" key="1">
    <citation type="submission" date="2018-06" db="EMBL/GenBank/DDBJ databases">
        <authorList>
            <person name="Zhirakovskaya E."/>
        </authorList>
    </citation>
    <scope>NUCLEOTIDE SEQUENCE</scope>
</reference>
<feature type="domain" description="SF4 helicase" evidence="12">
    <location>
        <begin position="86"/>
        <end position="354"/>
    </location>
</feature>
<dbReference type="Pfam" id="PF03796">
    <property type="entry name" value="DnaB_C"/>
    <property type="match status" value="1"/>
</dbReference>
<dbReference type="InterPro" id="IPR003593">
    <property type="entry name" value="AAA+_ATPase"/>
</dbReference>
<evidence type="ECO:0000256" key="6">
    <source>
        <dbReference type="ARBA" id="ARBA00022806"/>
    </source>
</evidence>
<keyword evidence="8" id="KW-0238">DNA-binding</keyword>
<comment type="catalytic activity">
    <reaction evidence="11">
        <text>ATP + H2O = ADP + phosphate + H(+)</text>
        <dbReference type="Rhea" id="RHEA:13065"/>
        <dbReference type="ChEBI" id="CHEBI:15377"/>
        <dbReference type="ChEBI" id="CHEBI:15378"/>
        <dbReference type="ChEBI" id="CHEBI:30616"/>
        <dbReference type="ChEBI" id="CHEBI:43474"/>
        <dbReference type="ChEBI" id="CHEBI:456216"/>
        <dbReference type="EC" id="5.6.2.3"/>
    </reaction>
</comment>
<evidence type="ECO:0000256" key="2">
    <source>
        <dbReference type="ARBA" id="ARBA00022515"/>
    </source>
</evidence>
<keyword evidence="7" id="KW-0067">ATP-binding</keyword>
<dbReference type="InterPro" id="IPR027417">
    <property type="entry name" value="P-loop_NTPase"/>
</dbReference>
<dbReference type="GO" id="GO:0005524">
    <property type="term" value="F:ATP binding"/>
    <property type="evidence" value="ECO:0007669"/>
    <property type="project" value="UniProtKB-KW"/>
</dbReference>
<keyword evidence="5 13" id="KW-0378">Hydrolase</keyword>
<evidence type="ECO:0000256" key="7">
    <source>
        <dbReference type="ARBA" id="ARBA00022840"/>
    </source>
</evidence>
<dbReference type="FunFam" id="3.40.50.300:FF:000076">
    <property type="entry name" value="Replicative DNA helicase"/>
    <property type="match status" value="1"/>
</dbReference>
<evidence type="ECO:0000256" key="11">
    <source>
        <dbReference type="ARBA" id="ARBA00048954"/>
    </source>
</evidence>
<evidence type="ECO:0000256" key="1">
    <source>
        <dbReference type="ARBA" id="ARBA00008428"/>
    </source>
</evidence>
<gene>
    <name evidence="13" type="ORF">MNBD_NITROSPINAE04-1808</name>
</gene>
<dbReference type="GO" id="GO:0043139">
    <property type="term" value="F:5'-3' DNA helicase activity"/>
    <property type="evidence" value="ECO:0007669"/>
    <property type="project" value="UniProtKB-EC"/>
</dbReference>
<dbReference type="EMBL" id="UOGA01000277">
    <property type="protein sequence ID" value="VAX24719.1"/>
    <property type="molecule type" value="Genomic_DNA"/>
</dbReference>
<evidence type="ECO:0000259" key="12">
    <source>
        <dbReference type="PROSITE" id="PS51199"/>
    </source>
</evidence>
<dbReference type="AlphaFoldDB" id="A0A3B1C3H6"/>
<keyword evidence="6 13" id="KW-0347">Helicase</keyword>
<feature type="non-terminal residue" evidence="13">
    <location>
        <position position="1"/>
    </location>
</feature>
<dbReference type="SMART" id="SM00382">
    <property type="entry name" value="AAA"/>
    <property type="match status" value="1"/>
</dbReference>
<dbReference type="CDD" id="cd00984">
    <property type="entry name" value="DnaB_C"/>
    <property type="match status" value="1"/>
</dbReference>
<organism evidence="13">
    <name type="scientific">hydrothermal vent metagenome</name>
    <dbReference type="NCBI Taxonomy" id="652676"/>
    <lineage>
        <taxon>unclassified sequences</taxon>
        <taxon>metagenomes</taxon>
        <taxon>ecological metagenomes</taxon>
    </lineage>
</organism>
<evidence type="ECO:0000256" key="9">
    <source>
        <dbReference type="ARBA" id="ARBA00023235"/>
    </source>
</evidence>
<proteinExistence type="inferred from homology"/>
<dbReference type="PROSITE" id="PS51199">
    <property type="entry name" value="SF4_HELICASE"/>
    <property type="match status" value="1"/>
</dbReference>
<dbReference type="Gene3D" id="1.10.860.10">
    <property type="entry name" value="DNAb Helicase, Chain A"/>
    <property type="match status" value="1"/>
</dbReference>